<gene>
    <name evidence="1" type="ORF">DSO57_1001898</name>
</gene>
<dbReference type="EMBL" id="QTSX02002844">
    <property type="protein sequence ID" value="KAJ9074914.1"/>
    <property type="molecule type" value="Genomic_DNA"/>
</dbReference>
<proteinExistence type="predicted"/>
<sequence>MTIKLGGVRGYLNMLTFEFKSTKYNSMGGSSFHVTGPDCLTLPPIGFQDEECALPSLHDVLGGLFNIHSRQLAYPLRIRKGAEFTLVNHEMLKRPRRRYHEVQRVFQCGHPSCTKSYGALNHLNAHIKNMDHGPRRRAKDFAKLARILPFSR</sequence>
<evidence type="ECO:0000313" key="2">
    <source>
        <dbReference type="Proteomes" id="UP001165960"/>
    </source>
</evidence>
<keyword evidence="2" id="KW-1185">Reference proteome</keyword>
<accession>A0ACC2TJR1</accession>
<name>A0ACC2TJR1_9FUNG</name>
<comment type="caution">
    <text evidence="1">The sequence shown here is derived from an EMBL/GenBank/DDBJ whole genome shotgun (WGS) entry which is preliminary data.</text>
</comment>
<reference evidence="1" key="1">
    <citation type="submission" date="2022-04" db="EMBL/GenBank/DDBJ databases">
        <title>Genome of the entomopathogenic fungus Entomophthora muscae.</title>
        <authorList>
            <person name="Elya C."/>
            <person name="Lovett B.R."/>
            <person name="Lee E."/>
            <person name="Macias A.M."/>
            <person name="Hajek A.E."/>
            <person name="De Bivort B.L."/>
            <person name="Kasson M.T."/>
            <person name="De Fine Licht H.H."/>
            <person name="Stajich J.E."/>
        </authorList>
    </citation>
    <scope>NUCLEOTIDE SEQUENCE</scope>
    <source>
        <strain evidence="1">Berkeley</strain>
    </source>
</reference>
<protein>
    <submittedName>
        <fullName evidence="1">Uncharacterized protein</fullName>
    </submittedName>
</protein>
<organism evidence="1 2">
    <name type="scientific">Entomophthora muscae</name>
    <dbReference type="NCBI Taxonomy" id="34485"/>
    <lineage>
        <taxon>Eukaryota</taxon>
        <taxon>Fungi</taxon>
        <taxon>Fungi incertae sedis</taxon>
        <taxon>Zoopagomycota</taxon>
        <taxon>Entomophthoromycotina</taxon>
        <taxon>Entomophthoromycetes</taxon>
        <taxon>Entomophthorales</taxon>
        <taxon>Entomophthoraceae</taxon>
        <taxon>Entomophthora</taxon>
    </lineage>
</organism>
<evidence type="ECO:0000313" key="1">
    <source>
        <dbReference type="EMBL" id="KAJ9074914.1"/>
    </source>
</evidence>
<dbReference type="Proteomes" id="UP001165960">
    <property type="component" value="Unassembled WGS sequence"/>
</dbReference>